<dbReference type="STRING" id="1220583.GOACH_05_02350"/>
<dbReference type="Gene3D" id="3.40.50.300">
    <property type="entry name" value="P-loop containing nucleotide triphosphate hydrolases"/>
    <property type="match status" value="1"/>
</dbReference>
<dbReference type="Proteomes" id="UP000010988">
    <property type="component" value="Unassembled WGS sequence"/>
</dbReference>
<accession>L7KIP8</accession>
<feature type="domain" description="Polynucleotide kinase-phosphatase ligase" evidence="2">
    <location>
        <begin position="477"/>
        <end position="851"/>
    </location>
</feature>
<dbReference type="Gene3D" id="3.30.470.30">
    <property type="entry name" value="DNA ligase/mRNA capping enzyme"/>
    <property type="match status" value="1"/>
</dbReference>
<evidence type="ECO:0000259" key="2">
    <source>
        <dbReference type="Pfam" id="PF16542"/>
    </source>
</evidence>
<dbReference type="SUPFAM" id="SSF56300">
    <property type="entry name" value="Metallo-dependent phosphatases"/>
    <property type="match status" value="1"/>
</dbReference>
<dbReference type="InterPro" id="IPR050126">
    <property type="entry name" value="Ap4A_hydrolase"/>
</dbReference>
<organism evidence="3 4">
    <name type="scientific">Gordonia aichiensis NBRC 108223</name>
    <dbReference type="NCBI Taxonomy" id="1220583"/>
    <lineage>
        <taxon>Bacteria</taxon>
        <taxon>Bacillati</taxon>
        <taxon>Actinomycetota</taxon>
        <taxon>Actinomycetes</taxon>
        <taxon>Mycobacteriales</taxon>
        <taxon>Gordoniaceae</taxon>
        <taxon>Gordonia</taxon>
    </lineage>
</organism>
<dbReference type="InterPro" id="IPR004843">
    <property type="entry name" value="Calcineurin-like_PHP"/>
</dbReference>
<dbReference type="PANTHER" id="PTHR42850:SF7">
    <property type="entry name" value="BIS(5'-NUCLEOSYL)-TETRAPHOSPHATASE PRPE [ASYMMETRICAL]"/>
    <property type="match status" value="1"/>
</dbReference>
<dbReference type="OrthoDB" id="9807890at2"/>
<evidence type="ECO:0000259" key="1">
    <source>
        <dbReference type="Pfam" id="PF00149"/>
    </source>
</evidence>
<dbReference type="Pfam" id="PF00149">
    <property type="entry name" value="Metallophos"/>
    <property type="match status" value="1"/>
</dbReference>
<dbReference type="NCBIfam" id="TIGR04075">
    <property type="entry name" value="bacter_Pnkp"/>
    <property type="match status" value="1"/>
</dbReference>
<dbReference type="eggNOG" id="COG0639">
    <property type="taxonomic scope" value="Bacteria"/>
</dbReference>
<dbReference type="EMBL" id="BANR01000005">
    <property type="protein sequence ID" value="GAC48366.1"/>
    <property type="molecule type" value="Genomic_DNA"/>
</dbReference>
<feature type="domain" description="Calcineurin-like phosphoesterase" evidence="1">
    <location>
        <begin position="180"/>
        <end position="383"/>
    </location>
</feature>
<dbReference type="InterPro" id="IPR024028">
    <property type="entry name" value="PNKP_bac"/>
</dbReference>
<comment type="caution">
    <text evidence="3">The sequence shown here is derived from an EMBL/GenBank/DDBJ whole genome shotgun (WGS) entry which is preliminary data.</text>
</comment>
<dbReference type="InterPro" id="IPR041780">
    <property type="entry name" value="MPP_PrpE-like"/>
</dbReference>
<dbReference type="eggNOG" id="COG4639">
    <property type="taxonomic scope" value="Bacteria"/>
</dbReference>
<dbReference type="InterPro" id="IPR029052">
    <property type="entry name" value="Metallo-depent_PP-like"/>
</dbReference>
<dbReference type="Pfam" id="PF13671">
    <property type="entry name" value="AAA_33"/>
    <property type="match status" value="1"/>
</dbReference>
<evidence type="ECO:0000313" key="3">
    <source>
        <dbReference type="EMBL" id="GAC48366.1"/>
    </source>
</evidence>
<dbReference type="SUPFAM" id="SSF52540">
    <property type="entry name" value="P-loop containing nucleoside triphosphate hydrolases"/>
    <property type="match status" value="1"/>
</dbReference>
<dbReference type="AlphaFoldDB" id="L7KIP8"/>
<reference evidence="3 4" key="1">
    <citation type="submission" date="2012-12" db="EMBL/GenBank/DDBJ databases">
        <title>Whole genome shotgun sequence of Gordonia aichiensis NBRC 108223.</title>
        <authorList>
            <person name="Isaki-Nakamura S."/>
            <person name="Hosoyama A."/>
            <person name="Tsuchikane K."/>
            <person name="Ando Y."/>
            <person name="Baba S."/>
            <person name="Ohji S."/>
            <person name="Hamada M."/>
            <person name="Tamura T."/>
            <person name="Yamazoe A."/>
            <person name="Yamazaki S."/>
            <person name="Fujita N."/>
        </authorList>
    </citation>
    <scope>NUCLEOTIDE SEQUENCE [LARGE SCALE GENOMIC DNA]</scope>
    <source>
        <strain evidence="3 4">NBRC 108223</strain>
    </source>
</reference>
<sequence length="856" mass="94205">MTVIELPQLCLVALVGVSGAGKTTFAQKHFAETEVLSSDVFRGLVADDPTDQSATADAFGALLDVADRRLRRGLLTVVDATSVRPEDRGVLLDLARERDVFAVAIVLDLELAELQRRAEVRPDVPSGVIARQHRLLRQYGKSLRKEGFRFVHTLVGSDDVESASVVRTRLFNDRTDEHGPFDIIGDVHGCASELITLLGELGWTVRFSASGDIVGVDDHPDGRRVIFVGDLVDRGPRTPDVLRIAMSMTAAGQALCVRGNHEEKLLRALAPRGSRSSTTTPAARHGLAESLEQLGTQPPEFRTAVADFIDGLVSHYVLDDGRLVIAHAGLAQRYHGRTSGRVRTLAMYGETTGETDRWGYPVRVDWARDYRGQARVVYGHTPVTEAEWVNNTLCLDTGCVFGGRLTALRYPENTVVGVDAAETYWPSERPMGYGASAADERVRSRLRLDDVIDGDKRVISTRFGPSVTIRGDRAATALEVLTRFAADPRWLRYLPPTMSPVGAVASDLLEDPAAAFAHYAHSGVDTVLCEQKHMGSRAVVVVTRDDDTARRCFGIDGLGALYTRTGRMFFDDETTAALLRRARSATARVFDALGCAWVILDAELLPWNIKGQQLIRDHYANLAAAATAELDAYAAELDAAAHRGLDLGTRRDAVRTERMDVDAFSAAYLRYVRPGAGIADVRIAPFELLAAGGGESDSQTFEHESHLWHLDIADTLVDADPTLFASTQRRLVSTTDTASCRAGARWWSEITANGAEGMVVKPLENMMRDNKNRLVLPGVKVRGEEYLRIIYGPGYRNDLDRLRSRDLRHKRSMALREYQLGREGLVRHVESAPLWRIHECVFGVLALESEPVDARL</sequence>
<dbReference type="SUPFAM" id="SSF56091">
    <property type="entry name" value="DNA ligase/mRNA capping enzyme, catalytic domain"/>
    <property type="match status" value="1"/>
</dbReference>
<dbReference type="CDD" id="cd07423">
    <property type="entry name" value="MPP_Prp_like"/>
    <property type="match status" value="1"/>
</dbReference>
<dbReference type="GO" id="GO:0016791">
    <property type="term" value="F:phosphatase activity"/>
    <property type="evidence" value="ECO:0007669"/>
    <property type="project" value="TreeGrafter"/>
</dbReference>
<dbReference type="RefSeq" id="WP_005173389.1">
    <property type="nucleotide sequence ID" value="NZ_BANR01000005.1"/>
</dbReference>
<name>L7KIP8_9ACTN</name>
<dbReference type="Gene3D" id="3.60.21.10">
    <property type="match status" value="1"/>
</dbReference>
<dbReference type="InterPro" id="IPR032380">
    <property type="entry name" value="PNKP_ligase_dom"/>
</dbReference>
<evidence type="ECO:0000313" key="4">
    <source>
        <dbReference type="Proteomes" id="UP000010988"/>
    </source>
</evidence>
<dbReference type="PANTHER" id="PTHR42850">
    <property type="entry name" value="METALLOPHOSPHOESTERASE"/>
    <property type="match status" value="1"/>
</dbReference>
<dbReference type="Pfam" id="PF16542">
    <property type="entry name" value="PNKP_ligase"/>
    <property type="match status" value="1"/>
</dbReference>
<protein>
    <submittedName>
        <fullName evidence="3">Serine/threonine protein phosphatase PrpA</fullName>
    </submittedName>
</protein>
<gene>
    <name evidence="3" type="primary">prpA</name>
    <name evidence="3" type="ORF">GOACH_05_02350</name>
</gene>
<proteinExistence type="predicted"/>
<dbReference type="GO" id="GO:0005737">
    <property type="term" value="C:cytoplasm"/>
    <property type="evidence" value="ECO:0007669"/>
    <property type="project" value="TreeGrafter"/>
</dbReference>
<dbReference type="InterPro" id="IPR027417">
    <property type="entry name" value="P-loop_NTPase"/>
</dbReference>
<keyword evidence="4" id="KW-1185">Reference proteome</keyword>